<evidence type="ECO:0000256" key="6">
    <source>
        <dbReference type="SAM" id="Phobius"/>
    </source>
</evidence>
<dbReference type="GO" id="GO:0005886">
    <property type="term" value="C:plasma membrane"/>
    <property type="evidence" value="ECO:0007669"/>
    <property type="project" value="UniProtKB-SubCell"/>
</dbReference>
<evidence type="ECO:0000256" key="4">
    <source>
        <dbReference type="ARBA" id="ARBA00022989"/>
    </source>
</evidence>
<feature type="transmembrane region" description="Helical" evidence="6">
    <location>
        <begin position="31"/>
        <end position="49"/>
    </location>
</feature>
<dbReference type="EMBL" id="CP050253">
    <property type="protein sequence ID" value="QIQ21307.1"/>
    <property type="molecule type" value="Genomic_DNA"/>
</dbReference>
<gene>
    <name evidence="8" type="ORF">IPMB12_06170</name>
</gene>
<evidence type="ECO:0000313" key="8">
    <source>
        <dbReference type="EMBL" id="QIQ21307.1"/>
    </source>
</evidence>
<evidence type="ECO:0000259" key="7">
    <source>
        <dbReference type="Pfam" id="PF01478"/>
    </source>
</evidence>
<feature type="transmembrane region" description="Helical" evidence="6">
    <location>
        <begin position="124"/>
        <end position="141"/>
    </location>
</feature>
<feature type="transmembrane region" description="Helical" evidence="6">
    <location>
        <begin position="56"/>
        <end position="75"/>
    </location>
</feature>
<keyword evidence="5 6" id="KW-0472">Membrane</keyword>
<comment type="subcellular location">
    <subcellularLocation>
        <location evidence="1">Cell membrane</location>
        <topology evidence="1">Multi-pass membrane protein</topology>
    </subcellularLocation>
</comment>
<dbReference type="AlphaFoldDB" id="A0A6G9IBU9"/>
<keyword evidence="3 6" id="KW-0812">Transmembrane</keyword>
<name>A0A6G9IBU9_9GAMM</name>
<proteinExistence type="predicted"/>
<dbReference type="Gene3D" id="1.20.120.1220">
    <property type="match status" value="1"/>
</dbReference>
<dbReference type="PANTHER" id="PTHR36506">
    <property type="entry name" value="PREFLAGELLIN PEPTIDASE"/>
    <property type="match status" value="1"/>
</dbReference>
<evidence type="ECO:0000256" key="5">
    <source>
        <dbReference type="ARBA" id="ARBA00023136"/>
    </source>
</evidence>
<evidence type="ECO:0000313" key="9">
    <source>
        <dbReference type="Proteomes" id="UP000501168"/>
    </source>
</evidence>
<protein>
    <submittedName>
        <fullName evidence="8">Flp operon protein B</fullName>
    </submittedName>
</protein>
<dbReference type="Pfam" id="PF01478">
    <property type="entry name" value="Peptidase_A24"/>
    <property type="match status" value="1"/>
</dbReference>
<organism evidence="8 9">
    <name type="scientific">Zophobihabitans entericus</name>
    <dbReference type="NCBI Taxonomy" id="1635327"/>
    <lineage>
        <taxon>Bacteria</taxon>
        <taxon>Pseudomonadati</taxon>
        <taxon>Pseudomonadota</taxon>
        <taxon>Gammaproteobacteria</taxon>
        <taxon>Orbales</taxon>
        <taxon>Orbaceae</taxon>
        <taxon>Zophobihabitans</taxon>
    </lineage>
</organism>
<dbReference type="PANTHER" id="PTHR36506:SF1">
    <property type="entry name" value="PREFLAGELLIN PEPTIDASE"/>
    <property type="match status" value="1"/>
</dbReference>
<dbReference type="Proteomes" id="UP000501168">
    <property type="component" value="Chromosome"/>
</dbReference>
<accession>A0A6G9IBU9</accession>
<dbReference type="InParanoid" id="A0A6G9IBU9"/>
<dbReference type="KEGG" id="orb:IPMB12_06170"/>
<reference evidence="8 9" key="1">
    <citation type="submission" date="2020-03" db="EMBL/GenBank/DDBJ databases">
        <title>Complete genome sequence of Orbus sp. IPMB12 (BCRC 80908).</title>
        <authorList>
            <person name="Lo W.-S."/>
            <person name="Chang T.-H."/>
            <person name="Kuo C.-H."/>
        </authorList>
    </citation>
    <scope>NUCLEOTIDE SEQUENCE [LARGE SCALE GENOMIC DNA]</scope>
    <source>
        <strain evidence="8 9">IPMB12</strain>
    </source>
</reference>
<keyword evidence="4 6" id="KW-1133">Transmembrane helix</keyword>
<evidence type="ECO:0000256" key="1">
    <source>
        <dbReference type="ARBA" id="ARBA00004651"/>
    </source>
</evidence>
<evidence type="ECO:0000256" key="3">
    <source>
        <dbReference type="ARBA" id="ARBA00022692"/>
    </source>
</evidence>
<feature type="domain" description="Prepilin type IV endopeptidase peptidase" evidence="7">
    <location>
        <begin position="10"/>
        <end position="106"/>
    </location>
</feature>
<dbReference type="InterPro" id="IPR052218">
    <property type="entry name" value="Preflagellin_Peptidase"/>
</dbReference>
<sequence length="142" mass="16174">MFNLITFFCAILPILIYICYTDIRYRKIYNIVLVVLLVITIINSFYFSIIPNWKGALIIFLVGLALFYLGGIGAGDIKLLAVLSLSVPENHIIDFILLISFCGLPLIAIVLFCYYVLKMKNKTIPYGVAINTGYFLLYFMLH</sequence>
<feature type="transmembrane region" description="Helical" evidence="6">
    <location>
        <begin position="95"/>
        <end position="117"/>
    </location>
</feature>
<keyword evidence="2" id="KW-1003">Cell membrane</keyword>
<dbReference type="RefSeq" id="WP_166915989.1">
    <property type="nucleotide sequence ID" value="NZ_CP050253.1"/>
</dbReference>
<evidence type="ECO:0000256" key="2">
    <source>
        <dbReference type="ARBA" id="ARBA00022475"/>
    </source>
</evidence>
<dbReference type="GO" id="GO:0004190">
    <property type="term" value="F:aspartic-type endopeptidase activity"/>
    <property type="evidence" value="ECO:0007669"/>
    <property type="project" value="InterPro"/>
</dbReference>
<keyword evidence="9" id="KW-1185">Reference proteome</keyword>
<dbReference type="InterPro" id="IPR000045">
    <property type="entry name" value="Prepilin_IV_endopep_pep"/>
</dbReference>